<protein>
    <submittedName>
        <fullName evidence="2">Uncharacterized protein</fullName>
    </submittedName>
</protein>
<dbReference type="EMBL" id="MVIM01000006">
    <property type="protein sequence ID" value="ORB65231.1"/>
    <property type="molecule type" value="Genomic_DNA"/>
</dbReference>
<keyword evidence="1" id="KW-1133">Transmembrane helix</keyword>
<keyword evidence="3" id="KW-1185">Reference proteome</keyword>
<proteinExistence type="predicted"/>
<accession>A0A1X0JQV1</accession>
<keyword evidence="1" id="KW-0472">Membrane</keyword>
<dbReference type="Proteomes" id="UP000192411">
    <property type="component" value="Unassembled WGS sequence"/>
</dbReference>
<keyword evidence="1" id="KW-0812">Transmembrane</keyword>
<name>A0A1X0JQV1_9MYCO</name>
<evidence type="ECO:0000313" key="3">
    <source>
        <dbReference type="Proteomes" id="UP000192411"/>
    </source>
</evidence>
<feature type="transmembrane region" description="Helical" evidence="1">
    <location>
        <begin position="61"/>
        <end position="89"/>
    </location>
</feature>
<evidence type="ECO:0000313" key="2">
    <source>
        <dbReference type="EMBL" id="ORB65231.1"/>
    </source>
</evidence>
<evidence type="ECO:0000256" key="1">
    <source>
        <dbReference type="SAM" id="Phobius"/>
    </source>
</evidence>
<dbReference type="AlphaFoldDB" id="A0A1X0JQV1"/>
<sequence length="106" mass="11859">MHTSRGRQVVNKRLSITRVSSALAVFGVITYVLCFIWRALAHSTFTDSAFAAAFPGFSWSVVGFLTGMGWSIVYSVYAGVVFVWAYNLCCRVTVDRRSRAEHQSVR</sequence>
<organism evidence="2 3">
    <name type="scientific">Mycolicibacterium tusciae</name>
    <dbReference type="NCBI Taxonomy" id="75922"/>
    <lineage>
        <taxon>Bacteria</taxon>
        <taxon>Bacillati</taxon>
        <taxon>Actinomycetota</taxon>
        <taxon>Actinomycetes</taxon>
        <taxon>Mycobacteriales</taxon>
        <taxon>Mycobacteriaceae</taxon>
        <taxon>Mycolicibacterium</taxon>
    </lineage>
</organism>
<feature type="transmembrane region" description="Helical" evidence="1">
    <location>
        <begin position="21"/>
        <end position="41"/>
    </location>
</feature>
<comment type="caution">
    <text evidence="2">The sequence shown here is derived from an EMBL/GenBank/DDBJ whole genome shotgun (WGS) entry which is preliminary data.</text>
</comment>
<reference evidence="2 3" key="1">
    <citation type="submission" date="2017-02" db="EMBL/GenBank/DDBJ databases">
        <title>The new phylogeny of genus Mycobacterium.</title>
        <authorList>
            <person name="Tortoli E."/>
            <person name="Trovato A."/>
            <person name="Cirillo D.M."/>
        </authorList>
    </citation>
    <scope>NUCLEOTIDE SEQUENCE [LARGE SCALE GENOMIC DNA]</scope>
    <source>
        <strain evidence="2 3">DSM 44338</strain>
    </source>
</reference>
<gene>
    <name evidence="2" type="ORF">BST47_14170</name>
</gene>